<dbReference type="AlphaFoldDB" id="A0A9P6U8D4"/>
<evidence type="ECO:0000313" key="2">
    <source>
        <dbReference type="EMBL" id="KAG0263579.1"/>
    </source>
</evidence>
<accession>A0A9P6U8D4</accession>
<keyword evidence="1" id="KW-0732">Signal</keyword>
<feature type="chain" id="PRO_5040390667" evidence="1">
    <location>
        <begin position="21"/>
        <end position="242"/>
    </location>
</feature>
<sequence length="242" mass="26587">MRITAAAAFLVSCMPSLGFALIGNDWNFARALPDGLRDITFPFNMAKAPHRSGFYFAQQFSFHGVKEVGYTGLQPREDKEGRSIVHAAFSSFQGGTTTKHRNCHLGADFGPGVSCAVAVPGNYSHTYDITVENVRGTTWRGTLINSVTRKRAVIGEWTLPRGAGKIVNGQMGFVEYYTWNTQRSHTCDSLPYTHAFFYHPTSRTKGAVDGAVTRVYEYGSCVGQVGYKANKTSTGYNIEVGR</sequence>
<proteinExistence type="predicted"/>
<evidence type="ECO:0000313" key="3">
    <source>
        <dbReference type="Proteomes" id="UP000807716"/>
    </source>
</evidence>
<dbReference type="OrthoDB" id="5576763at2759"/>
<keyword evidence="3" id="KW-1185">Reference proteome</keyword>
<dbReference type="Proteomes" id="UP000807716">
    <property type="component" value="Unassembled WGS sequence"/>
</dbReference>
<dbReference type="EMBL" id="JAAAJB010000158">
    <property type="protein sequence ID" value="KAG0263579.1"/>
    <property type="molecule type" value="Genomic_DNA"/>
</dbReference>
<organism evidence="2 3">
    <name type="scientific">Actinomortierella ambigua</name>
    <dbReference type="NCBI Taxonomy" id="1343610"/>
    <lineage>
        <taxon>Eukaryota</taxon>
        <taxon>Fungi</taxon>
        <taxon>Fungi incertae sedis</taxon>
        <taxon>Mucoromycota</taxon>
        <taxon>Mortierellomycotina</taxon>
        <taxon>Mortierellomycetes</taxon>
        <taxon>Mortierellales</taxon>
        <taxon>Mortierellaceae</taxon>
        <taxon>Actinomortierella</taxon>
    </lineage>
</organism>
<evidence type="ECO:0000256" key="1">
    <source>
        <dbReference type="SAM" id="SignalP"/>
    </source>
</evidence>
<protein>
    <submittedName>
        <fullName evidence="2">Uncharacterized protein</fullName>
    </submittedName>
</protein>
<reference evidence="2" key="1">
    <citation type="journal article" date="2020" name="Fungal Divers.">
        <title>Resolving the Mortierellaceae phylogeny through synthesis of multi-gene phylogenetics and phylogenomics.</title>
        <authorList>
            <person name="Vandepol N."/>
            <person name="Liber J."/>
            <person name="Desiro A."/>
            <person name="Na H."/>
            <person name="Kennedy M."/>
            <person name="Barry K."/>
            <person name="Grigoriev I.V."/>
            <person name="Miller A.N."/>
            <person name="O'Donnell K."/>
            <person name="Stajich J.E."/>
            <person name="Bonito G."/>
        </authorList>
    </citation>
    <scope>NUCLEOTIDE SEQUENCE</scope>
    <source>
        <strain evidence="2">BC1065</strain>
    </source>
</reference>
<feature type="signal peptide" evidence="1">
    <location>
        <begin position="1"/>
        <end position="20"/>
    </location>
</feature>
<name>A0A9P6U8D4_9FUNG</name>
<comment type="caution">
    <text evidence="2">The sequence shown here is derived from an EMBL/GenBank/DDBJ whole genome shotgun (WGS) entry which is preliminary data.</text>
</comment>
<gene>
    <name evidence="2" type="ORF">DFQ27_001678</name>
</gene>